<comment type="caution">
    <text evidence="4">The sequence shown here is derived from an EMBL/GenBank/DDBJ whole genome shotgun (WGS) entry which is preliminary data.</text>
</comment>
<dbReference type="SMART" id="SM00981">
    <property type="entry name" value="THUMP"/>
    <property type="match status" value="1"/>
</dbReference>
<feature type="region of interest" description="Disordered" evidence="2">
    <location>
        <begin position="1"/>
        <end position="26"/>
    </location>
</feature>
<evidence type="ECO:0000313" key="4">
    <source>
        <dbReference type="EMBL" id="OWA53370.1"/>
    </source>
</evidence>
<dbReference type="Pfam" id="PF02926">
    <property type="entry name" value="THUMP"/>
    <property type="match status" value="1"/>
</dbReference>
<dbReference type="PROSITE" id="PS51165">
    <property type="entry name" value="THUMP"/>
    <property type="match status" value="1"/>
</dbReference>
<organism evidence="4 5">
    <name type="scientific">Hypsibius exemplaris</name>
    <name type="common">Freshwater tardigrade</name>
    <dbReference type="NCBI Taxonomy" id="2072580"/>
    <lineage>
        <taxon>Eukaryota</taxon>
        <taxon>Metazoa</taxon>
        <taxon>Ecdysozoa</taxon>
        <taxon>Tardigrada</taxon>
        <taxon>Eutardigrada</taxon>
        <taxon>Parachela</taxon>
        <taxon>Hypsibioidea</taxon>
        <taxon>Hypsibiidae</taxon>
        <taxon>Hypsibius</taxon>
    </lineage>
</organism>
<dbReference type="SUPFAM" id="SSF143437">
    <property type="entry name" value="THUMP domain-like"/>
    <property type="match status" value="1"/>
</dbReference>
<dbReference type="PANTHER" id="PTHR13452">
    <property type="entry name" value="THUMP DOMAIN CONTAINING PROTEIN 1-RELATED"/>
    <property type="match status" value="1"/>
</dbReference>
<keyword evidence="1" id="KW-0694">RNA-binding</keyword>
<feature type="compositionally biased region" description="Basic and acidic residues" evidence="2">
    <location>
        <begin position="16"/>
        <end position="26"/>
    </location>
</feature>
<evidence type="ECO:0000256" key="1">
    <source>
        <dbReference type="PROSITE-ProRule" id="PRU00529"/>
    </source>
</evidence>
<dbReference type="InterPro" id="IPR004114">
    <property type="entry name" value="THUMP_dom"/>
</dbReference>
<dbReference type="Proteomes" id="UP000192578">
    <property type="component" value="Unassembled WGS sequence"/>
</dbReference>
<accession>A0A9X6NFR2</accession>
<dbReference type="Gene3D" id="3.30.2300.10">
    <property type="entry name" value="THUMP superfamily"/>
    <property type="match status" value="1"/>
</dbReference>
<name>A0A9X6NFR2_HYPEX</name>
<dbReference type="CDD" id="cd11717">
    <property type="entry name" value="THUMP_THUMPD1_like"/>
    <property type="match status" value="1"/>
</dbReference>
<dbReference type="AlphaFoldDB" id="A0A9X6NFR2"/>
<evidence type="ECO:0000256" key="2">
    <source>
        <dbReference type="SAM" id="MobiDB-lite"/>
    </source>
</evidence>
<gene>
    <name evidence="4" type="ORF">BV898_17803</name>
</gene>
<feature type="domain" description="THUMP" evidence="3">
    <location>
        <begin position="137"/>
        <end position="247"/>
    </location>
</feature>
<feature type="compositionally biased region" description="Basic residues" evidence="2">
    <location>
        <begin position="1"/>
        <end position="12"/>
    </location>
</feature>
<dbReference type="InterPro" id="IPR040183">
    <property type="entry name" value="THUMPD1-like"/>
</dbReference>
<dbReference type="PANTHER" id="PTHR13452:SF10">
    <property type="entry name" value="THUMP DOMAIN-CONTAINING PROTEIN 1"/>
    <property type="match status" value="1"/>
</dbReference>
<dbReference type="EMBL" id="MTYJ01000317">
    <property type="protein sequence ID" value="OWA53370.1"/>
    <property type="molecule type" value="Genomic_DNA"/>
</dbReference>
<dbReference type="GO" id="GO:0006400">
    <property type="term" value="P:tRNA modification"/>
    <property type="evidence" value="ECO:0007669"/>
    <property type="project" value="InterPro"/>
</dbReference>
<dbReference type="OrthoDB" id="367221at2759"/>
<dbReference type="GO" id="GO:0003723">
    <property type="term" value="F:RNA binding"/>
    <property type="evidence" value="ECO:0007669"/>
    <property type="project" value="UniProtKB-UniRule"/>
</dbReference>
<keyword evidence="5" id="KW-1185">Reference proteome</keyword>
<reference evidence="5" key="1">
    <citation type="submission" date="2017-01" db="EMBL/GenBank/DDBJ databases">
        <title>Comparative genomics of anhydrobiosis in the tardigrade Hypsibius dujardini.</title>
        <authorList>
            <person name="Yoshida Y."/>
            <person name="Koutsovoulos G."/>
            <person name="Laetsch D."/>
            <person name="Stevens L."/>
            <person name="Kumar S."/>
            <person name="Horikawa D."/>
            <person name="Ishino K."/>
            <person name="Komine S."/>
            <person name="Tomita M."/>
            <person name="Blaxter M."/>
            <person name="Arakawa K."/>
        </authorList>
    </citation>
    <scope>NUCLEOTIDE SEQUENCE [LARGE SCALE GENOMIC DNA]</scope>
    <source>
        <strain evidence="5">Z151</strain>
    </source>
</reference>
<protein>
    <submittedName>
        <fullName evidence="4">THUMP domain-containing protein 1</fullName>
    </submittedName>
</protein>
<evidence type="ECO:0000313" key="5">
    <source>
        <dbReference type="Proteomes" id="UP000192578"/>
    </source>
</evidence>
<proteinExistence type="predicted"/>
<sequence length="340" mass="36915">MPAGRNAKRKYFQPKPGHDAKRSKREDLAAGMKGFLITCSQGNETRSVVEAYDLLNQHFDSETAKLEEASDEKNSTQPTEDDAEKAMAEELKKYNTSAGIEERKARFKAVESGCNNLIFISSAVEDPSQFALSLLTEIHSNGKGRARYVQRILPVVAVCRAELDAIKKTAELALAKFFSGPENQDKTYLILYKTRNTGITTTRDDLIEAIGSVVKSINPACRANLNDPDYAISVDVIKCLCCISVARNYAKLRKYNIHVDEESIQDKVSRVGVAKGSLETDTKTAAAPSGVVKTAMELALEDSNGTATVNTETIGEIASVAAVKGESEVLPKTTGDVVTV</sequence>
<evidence type="ECO:0000259" key="3">
    <source>
        <dbReference type="PROSITE" id="PS51165"/>
    </source>
</evidence>